<evidence type="ECO:0000256" key="3">
    <source>
        <dbReference type="ARBA" id="ARBA00023098"/>
    </source>
</evidence>
<dbReference type="EMBL" id="LT670844">
    <property type="protein sequence ID" value="SHJ75262.1"/>
    <property type="molecule type" value="Genomic_DNA"/>
</dbReference>
<dbReference type="SUPFAM" id="SSF53474">
    <property type="entry name" value="alpha/beta-Hydrolases"/>
    <property type="match status" value="1"/>
</dbReference>
<gene>
    <name evidence="4" type="ORF">SAMN05444159_1396</name>
</gene>
<dbReference type="InterPro" id="IPR029058">
    <property type="entry name" value="AB_hydrolase_fold"/>
</dbReference>
<name>A0A1M6LVT1_9BRAD</name>
<evidence type="ECO:0000256" key="1">
    <source>
        <dbReference type="ARBA" id="ARBA00022801"/>
    </source>
</evidence>
<keyword evidence="1 4" id="KW-0378">Hydrolase</keyword>
<evidence type="ECO:0000313" key="4">
    <source>
        <dbReference type="EMBL" id="SHJ75262.1"/>
    </source>
</evidence>
<proteinExistence type="predicted"/>
<dbReference type="PANTHER" id="PTHR10272">
    <property type="entry name" value="PLATELET-ACTIVATING FACTOR ACETYLHYDROLASE"/>
    <property type="match status" value="1"/>
</dbReference>
<keyword evidence="2" id="KW-0442">Lipid degradation</keyword>
<dbReference type="AlphaFoldDB" id="A0A1M6LVT1"/>
<protein>
    <submittedName>
        <fullName evidence="4">Predicted dienelactone hydrolase</fullName>
    </submittedName>
</protein>
<dbReference type="GO" id="GO:0003847">
    <property type="term" value="F:1-alkyl-2-acetylglycerophosphocholine esterase activity"/>
    <property type="evidence" value="ECO:0007669"/>
    <property type="project" value="TreeGrafter"/>
</dbReference>
<dbReference type="PIRSF" id="PIRSF031982">
    <property type="entry name" value="UCP031982_abhydr"/>
    <property type="match status" value="1"/>
</dbReference>
<dbReference type="InterPro" id="IPR016986">
    <property type="entry name" value="UCP031982_abhydr"/>
</dbReference>
<keyword evidence="3" id="KW-0443">Lipid metabolism</keyword>
<dbReference type="Proteomes" id="UP000189935">
    <property type="component" value="Chromosome I"/>
</dbReference>
<evidence type="ECO:0000313" key="5">
    <source>
        <dbReference type="Proteomes" id="UP000189935"/>
    </source>
</evidence>
<accession>A0A1M6LVT1</accession>
<dbReference type="PANTHER" id="PTHR10272:SF0">
    <property type="entry name" value="PLATELET-ACTIVATING FACTOR ACETYLHYDROLASE"/>
    <property type="match status" value="1"/>
</dbReference>
<evidence type="ECO:0000256" key="2">
    <source>
        <dbReference type="ARBA" id="ARBA00022963"/>
    </source>
</evidence>
<dbReference type="Pfam" id="PF03403">
    <property type="entry name" value="PAF-AH_p_II"/>
    <property type="match status" value="1"/>
</dbReference>
<sequence>MTKLLTDISFVVANGKGRGRWDMVIGNTRCKRGRNPNMRTISTERRRLIHLSAILRQSCVIACCGLALWSGRALAQTADISGPYPVGMKQMEYVDPTDGRHLAFALFYPAALPDSSATPDKMTFFTNLHLYVDAPVVADTQKRPLIMFSHGAGSNGLYYAWFGEYLAARGYLVAMLFHYRANTYDATVMYTRSKLWQRPRDITLDITGLLQDTVWGPHIDPNRIGVAGHSQGGFTSFWIGGARINPDLYLAYQTNWKNNPVVPAYLRAELPLDSGPARDVQDNRIKAAFAMAPGDLPGFGMEADGLKQLTIPTYIIVGARDTQAPVKENSEFAAKYIAHVKLDVLPGLVDHEIFVNECDAFGRDTWPEACIDAPGIDRRQLHEYIGKTAVKFFDLNLGVQRGSAN</sequence>
<organism evidence="4 5">
    <name type="scientific">Bradyrhizobium lablabi</name>
    <dbReference type="NCBI Taxonomy" id="722472"/>
    <lineage>
        <taxon>Bacteria</taxon>
        <taxon>Pseudomonadati</taxon>
        <taxon>Pseudomonadota</taxon>
        <taxon>Alphaproteobacteria</taxon>
        <taxon>Hyphomicrobiales</taxon>
        <taxon>Nitrobacteraceae</taxon>
        <taxon>Bradyrhizobium</taxon>
    </lineage>
</organism>
<dbReference type="GO" id="GO:0016042">
    <property type="term" value="P:lipid catabolic process"/>
    <property type="evidence" value="ECO:0007669"/>
    <property type="project" value="UniProtKB-KW"/>
</dbReference>
<dbReference type="Gene3D" id="3.40.50.1820">
    <property type="entry name" value="alpha/beta hydrolase"/>
    <property type="match status" value="1"/>
</dbReference>
<reference evidence="4 5" key="1">
    <citation type="submission" date="2016-11" db="EMBL/GenBank/DDBJ databases">
        <authorList>
            <person name="Jaros S."/>
            <person name="Januszkiewicz K."/>
            <person name="Wedrychowicz H."/>
        </authorList>
    </citation>
    <scope>NUCLEOTIDE SEQUENCE [LARGE SCALE GENOMIC DNA]</scope>
    <source>
        <strain evidence="4 5">GAS499</strain>
    </source>
</reference>